<dbReference type="FunFam" id="2.40.10.10:FF:000028">
    <property type="entry name" value="Serine protease easter"/>
    <property type="match status" value="1"/>
</dbReference>
<dbReference type="Proteomes" id="UP000801492">
    <property type="component" value="Unassembled WGS sequence"/>
</dbReference>
<evidence type="ECO:0000259" key="11">
    <source>
        <dbReference type="PROSITE" id="PS51888"/>
    </source>
</evidence>
<evidence type="ECO:0000256" key="9">
    <source>
        <dbReference type="RuleBase" id="RU366078"/>
    </source>
</evidence>
<feature type="chain" id="PRO_5035487988" description="CLIP domain-containing serine protease" evidence="9">
    <location>
        <begin position="21"/>
        <end position="353"/>
    </location>
</feature>
<dbReference type="InterPro" id="IPR022700">
    <property type="entry name" value="CLIP"/>
</dbReference>
<dbReference type="InterPro" id="IPR043504">
    <property type="entry name" value="Peptidase_S1_PA_chymotrypsin"/>
</dbReference>
<evidence type="ECO:0000256" key="8">
    <source>
        <dbReference type="ARBA" id="ARBA00024195"/>
    </source>
</evidence>
<dbReference type="SUPFAM" id="SSF50494">
    <property type="entry name" value="Trypsin-like serine proteases"/>
    <property type="match status" value="1"/>
</dbReference>
<dbReference type="GO" id="GO:0004252">
    <property type="term" value="F:serine-type endopeptidase activity"/>
    <property type="evidence" value="ECO:0007669"/>
    <property type="project" value="UniProtKB-UniRule"/>
</dbReference>
<feature type="signal peptide" evidence="9">
    <location>
        <begin position="1"/>
        <end position="20"/>
    </location>
</feature>
<keyword evidence="1 9" id="KW-0645">Protease</keyword>
<evidence type="ECO:0000256" key="7">
    <source>
        <dbReference type="ARBA" id="ARBA00023180"/>
    </source>
</evidence>
<dbReference type="InterPro" id="IPR051487">
    <property type="entry name" value="Ser/Thr_Proteases_Immune/Dev"/>
</dbReference>
<evidence type="ECO:0000256" key="6">
    <source>
        <dbReference type="ARBA" id="ARBA00023157"/>
    </source>
</evidence>
<dbReference type="FunFam" id="3.30.1640.30:FF:000001">
    <property type="entry name" value="Serine protease 7"/>
    <property type="match status" value="1"/>
</dbReference>
<dbReference type="InterPro" id="IPR001314">
    <property type="entry name" value="Peptidase_S1A"/>
</dbReference>
<dbReference type="AlphaFoldDB" id="A0A8K0GF41"/>
<evidence type="ECO:0000256" key="2">
    <source>
        <dbReference type="ARBA" id="ARBA00022729"/>
    </source>
</evidence>
<dbReference type="EMBL" id="VTPC01005581">
    <property type="protein sequence ID" value="KAF2895873.1"/>
    <property type="molecule type" value="Genomic_DNA"/>
</dbReference>
<dbReference type="Pfam" id="PF00089">
    <property type="entry name" value="Trypsin"/>
    <property type="match status" value="1"/>
</dbReference>
<keyword evidence="6" id="KW-1015">Disulfide bond</keyword>
<dbReference type="InterPro" id="IPR038565">
    <property type="entry name" value="CLIP_sf"/>
</dbReference>
<dbReference type="PROSITE" id="PS50240">
    <property type="entry name" value="TRYPSIN_DOM"/>
    <property type="match status" value="1"/>
</dbReference>
<feature type="domain" description="Peptidase S1" evidence="10">
    <location>
        <begin position="98"/>
        <end position="351"/>
    </location>
</feature>
<dbReference type="SMART" id="SM00020">
    <property type="entry name" value="Tryp_SPc"/>
    <property type="match status" value="1"/>
</dbReference>
<protein>
    <recommendedName>
        <fullName evidence="9">CLIP domain-containing serine protease</fullName>
        <ecNumber evidence="9">3.4.21.-</ecNumber>
    </recommendedName>
</protein>
<comment type="caution">
    <text evidence="12">The sequence shown here is derived from an EMBL/GenBank/DDBJ whole genome shotgun (WGS) entry which is preliminary data.</text>
</comment>
<reference evidence="12" key="1">
    <citation type="submission" date="2019-08" db="EMBL/GenBank/DDBJ databases">
        <title>The genome of the North American firefly Photinus pyralis.</title>
        <authorList>
            <consortium name="Photinus pyralis genome working group"/>
            <person name="Fallon T.R."/>
            <person name="Sander Lower S.E."/>
            <person name="Weng J.-K."/>
        </authorList>
    </citation>
    <scope>NUCLEOTIDE SEQUENCE</scope>
    <source>
        <strain evidence="12">TRF0915ILg1</strain>
        <tissue evidence="12">Whole body</tissue>
    </source>
</reference>
<dbReference type="PANTHER" id="PTHR24256">
    <property type="entry name" value="TRYPTASE-RELATED"/>
    <property type="match status" value="1"/>
</dbReference>
<keyword evidence="9" id="KW-0964">Secreted</keyword>
<dbReference type="GO" id="GO:0006508">
    <property type="term" value="P:proteolysis"/>
    <property type="evidence" value="ECO:0007669"/>
    <property type="project" value="UniProtKB-KW"/>
</dbReference>
<evidence type="ECO:0000313" key="12">
    <source>
        <dbReference type="EMBL" id="KAF2895873.1"/>
    </source>
</evidence>
<evidence type="ECO:0000256" key="3">
    <source>
        <dbReference type="ARBA" id="ARBA00022801"/>
    </source>
</evidence>
<keyword evidence="4 9" id="KW-0720">Serine protease</keyword>
<dbReference type="Gene3D" id="3.30.1640.30">
    <property type="match status" value="1"/>
</dbReference>
<dbReference type="PROSITE" id="PS51888">
    <property type="entry name" value="CLIP"/>
    <property type="match status" value="1"/>
</dbReference>
<name>A0A8K0GF41_IGNLU</name>
<keyword evidence="3 9" id="KW-0378">Hydrolase</keyword>
<gene>
    <name evidence="12" type="ORF">ILUMI_10308</name>
</gene>
<keyword evidence="5" id="KW-0865">Zymogen</keyword>
<comment type="subcellular location">
    <subcellularLocation>
        <location evidence="9">Secreted</location>
    </subcellularLocation>
</comment>
<dbReference type="CDD" id="cd00190">
    <property type="entry name" value="Tryp_SPc"/>
    <property type="match status" value="1"/>
</dbReference>
<comment type="domain">
    <text evidence="9">The clip domain consists of 35-55 residues which are 'knitted' together usually by 3 conserved disulfide bonds forming a clip-like compact structure.</text>
</comment>
<dbReference type="PRINTS" id="PR00722">
    <property type="entry name" value="CHYMOTRYPSIN"/>
</dbReference>
<keyword evidence="7" id="KW-0325">Glycoprotein</keyword>
<dbReference type="InterPro" id="IPR001254">
    <property type="entry name" value="Trypsin_dom"/>
</dbReference>
<dbReference type="OrthoDB" id="9981647at2759"/>
<evidence type="ECO:0000259" key="10">
    <source>
        <dbReference type="PROSITE" id="PS50240"/>
    </source>
</evidence>
<dbReference type="SMART" id="SM00680">
    <property type="entry name" value="CLIP"/>
    <property type="match status" value="1"/>
</dbReference>
<evidence type="ECO:0000313" key="13">
    <source>
        <dbReference type="Proteomes" id="UP000801492"/>
    </source>
</evidence>
<sequence length="353" mass="39075">MFRSWVLLAVILSVAHGTVSEKDQPCKTPENKKGQCVEVRNCQAIISAITSKNNTAIEFAKKSQCGFYNSQPLVCCEILESEFLPKKDVCGLSVADKIYNGFATQMAQYTWIAALVFKKKATGEDVGIKCVGSLIDNRYVLTSAGCLSDEELELVHVRLGDWDLISDPDCDEITDFKYCSEPVRRFKVNKIIKHHNYNKASGSDDIALIQLQDIVTYSEFISPICLPTGIAPSFESFVPVVAGWGTTIKNDSSSNQLKAAQISLLSADECRKKIQNSKPLNTNEFCGVQKHTLQSCIGSIGSPLMMPVVSTNELNLYVDGILTWNDKCASNDPGVYTRVINYMPWILEIISKE</sequence>
<proteinExistence type="inferred from homology"/>
<keyword evidence="13" id="KW-1185">Reference proteome</keyword>
<accession>A0A8K0GF41</accession>
<evidence type="ECO:0000256" key="5">
    <source>
        <dbReference type="ARBA" id="ARBA00023145"/>
    </source>
</evidence>
<dbReference type="EC" id="3.4.21.-" evidence="9"/>
<dbReference type="Gene3D" id="2.40.10.10">
    <property type="entry name" value="Trypsin-like serine proteases"/>
    <property type="match status" value="2"/>
</dbReference>
<evidence type="ECO:0000256" key="1">
    <source>
        <dbReference type="ARBA" id="ARBA00022670"/>
    </source>
</evidence>
<dbReference type="InterPro" id="IPR009003">
    <property type="entry name" value="Peptidase_S1_PA"/>
</dbReference>
<keyword evidence="2 9" id="KW-0732">Signal</keyword>
<comment type="similarity">
    <text evidence="8 9">Belongs to the peptidase S1 family. CLIP subfamily.</text>
</comment>
<feature type="domain" description="Clip" evidence="11">
    <location>
        <begin position="25"/>
        <end position="76"/>
    </location>
</feature>
<organism evidence="12 13">
    <name type="scientific">Ignelater luminosus</name>
    <name type="common">Cucubano</name>
    <name type="synonym">Pyrophorus luminosus</name>
    <dbReference type="NCBI Taxonomy" id="2038154"/>
    <lineage>
        <taxon>Eukaryota</taxon>
        <taxon>Metazoa</taxon>
        <taxon>Ecdysozoa</taxon>
        <taxon>Arthropoda</taxon>
        <taxon>Hexapoda</taxon>
        <taxon>Insecta</taxon>
        <taxon>Pterygota</taxon>
        <taxon>Neoptera</taxon>
        <taxon>Endopterygota</taxon>
        <taxon>Coleoptera</taxon>
        <taxon>Polyphaga</taxon>
        <taxon>Elateriformia</taxon>
        <taxon>Elateroidea</taxon>
        <taxon>Elateridae</taxon>
        <taxon>Agrypninae</taxon>
        <taxon>Pyrophorini</taxon>
        <taxon>Ignelater</taxon>
    </lineage>
</organism>
<dbReference type="GO" id="GO:0005576">
    <property type="term" value="C:extracellular region"/>
    <property type="evidence" value="ECO:0007669"/>
    <property type="project" value="UniProtKB-SubCell"/>
</dbReference>
<evidence type="ECO:0000256" key="4">
    <source>
        <dbReference type="ARBA" id="ARBA00022825"/>
    </source>
</evidence>
<dbReference type="Pfam" id="PF12032">
    <property type="entry name" value="CLIP"/>
    <property type="match status" value="1"/>
</dbReference>